<comment type="caution">
    <text evidence="2">The sequence shown here is derived from an EMBL/GenBank/DDBJ whole genome shotgun (WGS) entry which is preliminary data.</text>
</comment>
<feature type="region of interest" description="Disordered" evidence="1">
    <location>
        <begin position="59"/>
        <end position="99"/>
    </location>
</feature>
<evidence type="ECO:0000313" key="2">
    <source>
        <dbReference type="EMBL" id="KAF2068469.1"/>
    </source>
</evidence>
<proteinExistence type="predicted"/>
<protein>
    <submittedName>
        <fullName evidence="2">Uncharacterized protein</fullName>
    </submittedName>
</protein>
<dbReference type="EMBL" id="AJWJ01000973">
    <property type="protein sequence ID" value="KAF2068469.1"/>
    <property type="molecule type" value="Genomic_DNA"/>
</dbReference>
<feature type="compositionally biased region" description="Low complexity" evidence="1">
    <location>
        <begin position="63"/>
        <end position="79"/>
    </location>
</feature>
<dbReference type="AlphaFoldDB" id="A0A8J4PJW7"/>
<sequence>MNQQPCQKHTTLRKKGARSSTTRRWQCGSCRKYFTFPSSYDKTYLLDNYEHLFDKYHDKNSSHKSSSNTSDNSDNSSNTINHKNKLDMKSPPLPTTTRIKTPTITLNESKGISTPILEDNDESDDEYDNDYYNYDYNRYNRPLKILKYDDTDTIKKEQDDTNYK</sequence>
<dbReference type="Proteomes" id="UP000695562">
    <property type="component" value="Unassembled WGS sequence"/>
</dbReference>
<evidence type="ECO:0000256" key="1">
    <source>
        <dbReference type="SAM" id="MobiDB-lite"/>
    </source>
</evidence>
<organism evidence="2 3">
    <name type="scientific">Polysphondylium violaceum</name>
    <dbReference type="NCBI Taxonomy" id="133409"/>
    <lineage>
        <taxon>Eukaryota</taxon>
        <taxon>Amoebozoa</taxon>
        <taxon>Evosea</taxon>
        <taxon>Eumycetozoa</taxon>
        <taxon>Dictyostelia</taxon>
        <taxon>Dictyosteliales</taxon>
        <taxon>Dictyosteliaceae</taxon>
        <taxon>Polysphondylium</taxon>
    </lineage>
</organism>
<keyword evidence="3" id="KW-1185">Reference proteome</keyword>
<evidence type="ECO:0000313" key="3">
    <source>
        <dbReference type="Proteomes" id="UP000695562"/>
    </source>
</evidence>
<accession>A0A8J4PJW7</accession>
<reference evidence="2" key="1">
    <citation type="submission" date="2020-01" db="EMBL/GenBank/DDBJ databases">
        <title>Development of genomics and gene disruption for Polysphondylium violaceum indicates a role for the polyketide synthase stlB in stalk morphogenesis.</title>
        <authorList>
            <person name="Narita B."/>
            <person name="Kawabe Y."/>
            <person name="Kin K."/>
            <person name="Saito T."/>
            <person name="Gibbs R."/>
            <person name="Kuspa A."/>
            <person name="Muzny D."/>
            <person name="Queller D."/>
            <person name="Richards S."/>
            <person name="Strassman J."/>
            <person name="Sucgang R."/>
            <person name="Worley K."/>
            <person name="Schaap P."/>
        </authorList>
    </citation>
    <scope>NUCLEOTIDE SEQUENCE</scope>
    <source>
        <strain evidence="2">QSvi11</strain>
    </source>
</reference>
<gene>
    <name evidence="2" type="ORF">CYY_010206</name>
</gene>
<name>A0A8J4PJW7_9MYCE</name>